<dbReference type="InterPro" id="IPR039420">
    <property type="entry name" value="WalR-like"/>
</dbReference>
<dbReference type="PANTHER" id="PTHR48111:SF4">
    <property type="entry name" value="DNA-BINDING DUAL TRANSCRIPTIONAL REGULATOR OMPR"/>
    <property type="match status" value="1"/>
</dbReference>
<dbReference type="GO" id="GO:0005829">
    <property type="term" value="C:cytosol"/>
    <property type="evidence" value="ECO:0007669"/>
    <property type="project" value="TreeGrafter"/>
</dbReference>
<sequence length="207" mass="23937">MQDSKPHILVVDDDHPLSTKEAKSLLQYFIYDLIILDVMLPGINGIDFVKTIKSNKSETPIVMLTALSEIDDRIRGLESGASDYITKPFEPRELLIRIRNLINNYNNYKKEQKIKRLGNSYYNLESKEFKKKDKVILLSSTEQKLLEILISSNGQTISRDELSTLMGNYSIRSIDVQIVRIRSKIEDDTKEPKYLKTIRNEGYALYT</sequence>
<name>A0A7R9LZG4_9ACAR</name>
<evidence type="ECO:0000256" key="3">
    <source>
        <dbReference type="ARBA" id="ARBA00023125"/>
    </source>
</evidence>
<dbReference type="PROSITE" id="PS51755">
    <property type="entry name" value="OMPR_PHOB"/>
    <property type="match status" value="1"/>
</dbReference>
<dbReference type="Gene3D" id="1.10.10.10">
    <property type="entry name" value="Winged helix-like DNA-binding domain superfamily/Winged helix DNA-binding domain"/>
    <property type="match status" value="1"/>
</dbReference>
<gene>
    <name evidence="9" type="ORF">ONB1V03_LOCUS7924</name>
</gene>
<feature type="DNA-binding region" description="OmpR/PhoB-type" evidence="6">
    <location>
        <begin position="112"/>
        <end position="207"/>
    </location>
</feature>
<accession>A0A7R9LZG4</accession>
<dbReference type="SMART" id="SM00448">
    <property type="entry name" value="REC"/>
    <property type="match status" value="1"/>
</dbReference>
<dbReference type="SUPFAM" id="SSF46894">
    <property type="entry name" value="C-terminal effector domain of the bipartite response regulators"/>
    <property type="match status" value="1"/>
</dbReference>
<dbReference type="InterPro" id="IPR011006">
    <property type="entry name" value="CheY-like_superfamily"/>
</dbReference>
<keyword evidence="4" id="KW-0804">Transcription</keyword>
<evidence type="ECO:0000313" key="9">
    <source>
        <dbReference type="EMBL" id="CAD7650662.1"/>
    </source>
</evidence>
<dbReference type="GO" id="GO:0032993">
    <property type="term" value="C:protein-DNA complex"/>
    <property type="evidence" value="ECO:0007669"/>
    <property type="project" value="TreeGrafter"/>
</dbReference>
<dbReference type="Gene3D" id="3.40.50.2300">
    <property type="match status" value="1"/>
</dbReference>
<feature type="domain" description="Response regulatory" evidence="7">
    <location>
        <begin position="1"/>
        <end position="102"/>
    </location>
</feature>
<evidence type="ECO:0000313" key="10">
    <source>
        <dbReference type="Proteomes" id="UP000728032"/>
    </source>
</evidence>
<evidence type="ECO:0000256" key="5">
    <source>
        <dbReference type="PROSITE-ProRule" id="PRU00169"/>
    </source>
</evidence>
<dbReference type="GO" id="GO:0000976">
    <property type="term" value="F:transcription cis-regulatory region binding"/>
    <property type="evidence" value="ECO:0007669"/>
    <property type="project" value="TreeGrafter"/>
</dbReference>
<keyword evidence="3 6" id="KW-0238">DNA-binding</keyword>
<keyword evidence="1 5" id="KW-0597">Phosphoprotein</keyword>
<evidence type="ECO:0000256" key="6">
    <source>
        <dbReference type="PROSITE-ProRule" id="PRU01091"/>
    </source>
</evidence>
<evidence type="ECO:0000256" key="2">
    <source>
        <dbReference type="ARBA" id="ARBA00023015"/>
    </source>
</evidence>
<dbReference type="PANTHER" id="PTHR48111">
    <property type="entry name" value="REGULATOR OF RPOS"/>
    <property type="match status" value="1"/>
</dbReference>
<dbReference type="InterPro" id="IPR036388">
    <property type="entry name" value="WH-like_DNA-bd_sf"/>
</dbReference>
<dbReference type="InterPro" id="IPR016032">
    <property type="entry name" value="Sig_transdc_resp-reg_C-effctor"/>
</dbReference>
<dbReference type="AlphaFoldDB" id="A0A7R9LZG4"/>
<dbReference type="GO" id="GO:0006355">
    <property type="term" value="P:regulation of DNA-templated transcription"/>
    <property type="evidence" value="ECO:0007669"/>
    <property type="project" value="InterPro"/>
</dbReference>
<dbReference type="SUPFAM" id="SSF52172">
    <property type="entry name" value="CheY-like"/>
    <property type="match status" value="1"/>
</dbReference>
<feature type="domain" description="OmpR/PhoB-type" evidence="8">
    <location>
        <begin position="112"/>
        <end position="207"/>
    </location>
</feature>
<dbReference type="Proteomes" id="UP000728032">
    <property type="component" value="Unassembled WGS sequence"/>
</dbReference>
<dbReference type="GO" id="GO:0000156">
    <property type="term" value="F:phosphorelay response regulator activity"/>
    <property type="evidence" value="ECO:0007669"/>
    <property type="project" value="TreeGrafter"/>
</dbReference>
<dbReference type="InterPro" id="IPR001867">
    <property type="entry name" value="OmpR/PhoB-type_DNA-bd"/>
</dbReference>
<evidence type="ECO:0000259" key="8">
    <source>
        <dbReference type="PROSITE" id="PS51755"/>
    </source>
</evidence>
<dbReference type="InterPro" id="IPR001789">
    <property type="entry name" value="Sig_transdc_resp-reg_receiver"/>
</dbReference>
<protein>
    <recommendedName>
        <fullName evidence="11">OmpR-like protein</fullName>
    </recommendedName>
</protein>
<dbReference type="PROSITE" id="PS50110">
    <property type="entry name" value="RESPONSE_REGULATORY"/>
    <property type="match status" value="1"/>
</dbReference>
<reference evidence="9" key="1">
    <citation type="submission" date="2020-11" db="EMBL/GenBank/DDBJ databases">
        <authorList>
            <person name="Tran Van P."/>
        </authorList>
    </citation>
    <scope>NUCLEOTIDE SEQUENCE</scope>
</reference>
<dbReference type="Pfam" id="PF00072">
    <property type="entry name" value="Response_reg"/>
    <property type="match status" value="1"/>
</dbReference>
<evidence type="ECO:0000256" key="4">
    <source>
        <dbReference type="ARBA" id="ARBA00023163"/>
    </source>
</evidence>
<dbReference type="OrthoDB" id="10061308at2759"/>
<dbReference type="Gene3D" id="6.10.250.690">
    <property type="match status" value="1"/>
</dbReference>
<keyword evidence="10" id="KW-1185">Reference proteome</keyword>
<feature type="modified residue" description="4-aspartylphosphate" evidence="5">
    <location>
        <position position="37"/>
    </location>
</feature>
<dbReference type="SMART" id="SM00862">
    <property type="entry name" value="Trans_reg_C"/>
    <property type="match status" value="1"/>
</dbReference>
<evidence type="ECO:0000259" key="7">
    <source>
        <dbReference type="PROSITE" id="PS50110"/>
    </source>
</evidence>
<dbReference type="Pfam" id="PF00486">
    <property type="entry name" value="Trans_reg_C"/>
    <property type="match status" value="1"/>
</dbReference>
<keyword evidence="2" id="KW-0805">Transcription regulation</keyword>
<dbReference type="EMBL" id="OC919082">
    <property type="protein sequence ID" value="CAD7650662.1"/>
    <property type="molecule type" value="Genomic_DNA"/>
</dbReference>
<dbReference type="CDD" id="cd00383">
    <property type="entry name" value="trans_reg_C"/>
    <property type="match status" value="1"/>
</dbReference>
<evidence type="ECO:0000256" key="1">
    <source>
        <dbReference type="ARBA" id="ARBA00022553"/>
    </source>
</evidence>
<proteinExistence type="predicted"/>
<organism evidence="9">
    <name type="scientific">Oppiella nova</name>
    <dbReference type="NCBI Taxonomy" id="334625"/>
    <lineage>
        <taxon>Eukaryota</taxon>
        <taxon>Metazoa</taxon>
        <taxon>Ecdysozoa</taxon>
        <taxon>Arthropoda</taxon>
        <taxon>Chelicerata</taxon>
        <taxon>Arachnida</taxon>
        <taxon>Acari</taxon>
        <taxon>Acariformes</taxon>
        <taxon>Sarcoptiformes</taxon>
        <taxon>Oribatida</taxon>
        <taxon>Brachypylina</taxon>
        <taxon>Oppioidea</taxon>
        <taxon>Oppiidae</taxon>
        <taxon>Oppiella</taxon>
    </lineage>
</organism>
<evidence type="ECO:0008006" key="11">
    <source>
        <dbReference type="Google" id="ProtNLM"/>
    </source>
</evidence>
<dbReference type="EMBL" id="CAJPVJ010004257">
    <property type="protein sequence ID" value="CAG2168434.1"/>
    <property type="molecule type" value="Genomic_DNA"/>
</dbReference>